<feature type="transmembrane region" description="Helical" evidence="6">
    <location>
        <begin position="284"/>
        <end position="301"/>
    </location>
</feature>
<feature type="transmembrane region" description="Helical" evidence="6">
    <location>
        <begin position="247"/>
        <end position="272"/>
    </location>
</feature>
<dbReference type="GO" id="GO:0007189">
    <property type="term" value="P:adenylate cyclase-activating G protein-coupled receptor signaling pathway"/>
    <property type="evidence" value="ECO:0007669"/>
    <property type="project" value="TreeGrafter"/>
</dbReference>
<keyword evidence="11" id="KW-1185">Reference proteome</keyword>
<feature type="signal peptide" evidence="7">
    <location>
        <begin position="1"/>
        <end position="19"/>
    </location>
</feature>
<evidence type="ECO:0000256" key="1">
    <source>
        <dbReference type="ARBA" id="ARBA00004141"/>
    </source>
</evidence>
<dbReference type="Ensembl" id="ENSACLT00000086063.1">
    <property type="protein sequence ID" value="ENSACLP00000048577.1"/>
    <property type="gene ID" value="ENSACLG00000036368.1"/>
</dbReference>
<dbReference type="SMART" id="SM00303">
    <property type="entry name" value="GPS"/>
    <property type="match status" value="1"/>
</dbReference>
<dbReference type="GO" id="GO:0005886">
    <property type="term" value="C:plasma membrane"/>
    <property type="evidence" value="ECO:0007669"/>
    <property type="project" value="TreeGrafter"/>
</dbReference>
<keyword evidence="2 6" id="KW-0812">Transmembrane</keyword>
<dbReference type="PROSITE" id="PS50221">
    <property type="entry name" value="GAIN_B"/>
    <property type="match status" value="1"/>
</dbReference>
<dbReference type="Gene3D" id="2.60.220.50">
    <property type="match status" value="1"/>
</dbReference>
<proteinExistence type="predicted"/>
<feature type="chain" id="PRO_5044188502" description="Adhesion G protein-coupled receptor G3" evidence="7">
    <location>
        <begin position="20"/>
        <end position="440"/>
    </location>
</feature>
<dbReference type="PROSITE" id="PS50261">
    <property type="entry name" value="G_PROTEIN_RECEP_F2_4"/>
    <property type="match status" value="1"/>
</dbReference>
<reference evidence="10" key="3">
    <citation type="submission" date="2025-08" db="UniProtKB">
        <authorList>
            <consortium name="Ensembl"/>
        </authorList>
    </citation>
    <scope>IDENTIFICATION</scope>
</reference>
<reference evidence="10" key="4">
    <citation type="submission" date="2025-09" db="UniProtKB">
        <authorList>
            <consortium name="Ensembl"/>
        </authorList>
    </citation>
    <scope>IDENTIFICATION</scope>
</reference>
<sequence length="440" mass="49133">MKWLILFCLVFFVYLDVSSQNFTNISVKASPDAEKCMNYKVNLSGTGGYANTIKDLENIEKTLENININATISISFGNIVALLFIPTAPFKSVTLHASDSQAGLKNVSNTTVSVELPEELNLGPTNMIVFSNLKLPETNKSDPGALFEVYDRRMIILSVKGKNISGLRQPVNITMKFNQNIIQTQRPSCHFLNFSTNNFSTDGCHTIWTHDQSNVTCSCDHFTYFGVLMVSASSGGDAVLSKKDMEILSYITIIGCSFSLVALVITVLLFITNRTLREDLSMNIHINLVIALILLNLHFLPSQAVAAHPSTWLCFYMALALHYSLLATFTWMALEGFHLYLLLVKIFNISVSRYIFKLSVVGWGVPAVIVSVVVIIDRSFYGHVLLDKSNHDDTKICYISNEIVKVVTTTGLFTMVFLFNMTMFMVTVKRVLNVGYNKEV</sequence>
<dbReference type="InterPro" id="IPR046338">
    <property type="entry name" value="GAIN_dom_sf"/>
</dbReference>
<dbReference type="GeneTree" id="ENSGT00940000155621"/>
<feature type="transmembrane region" description="Helical" evidence="6">
    <location>
        <begin position="354"/>
        <end position="376"/>
    </location>
</feature>
<dbReference type="GO" id="GO:0004930">
    <property type="term" value="F:G protein-coupled receptor activity"/>
    <property type="evidence" value="ECO:0007669"/>
    <property type="project" value="InterPro"/>
</dbReference>
<dbReference type="PRINTS" id="PR00249">
    <property type="entry name" value="GPCRSECRETIN"/>
</dbReference>
<evidence type="ECO:0000259" key="8">
    <source>
        <dbReference type="PROSITE" id="PS50221"/>
    </source>
</evidence>
<protein>
    <recommendedName>
        <fullName evidence="12">Adhesion G protein-coupled receptor G3</fullName>
    </recommendedName>
</protein>
<name>A0AAX7SVU4_ASTCA</name>
<comment type="subcellular location">
    <subcellularLocation>
        <location evidence="1">Membrane</location>
        <topology evidence="1">Multi-pass membrane protein</topology>
    </subcellularLocation>
</comment>
<evidence type="ECO:0000256" key="3">
    <source>
        <dbReference type="ARBA" id="ARBA00022989"/>
    </source>
</evidence>
<evidence type="ECO:0000313" key="11">
    <source>
        <dbReference type="Proteomes" id="UP000265100"/>
    </source>
</evidence>
<dbReference type="GO" id="GO:0007166">
    <property type="term" value="P:cell surface receptor signaling pathway"/>
    <property type="evidence" value="ECO:0007669"/>
    <property type="project" value="InterPro"/>
</dbReference>
<dbReference type="Gene3D" id="1.20.1070.10">
    <property type="entry name" value="Rhodopsin 7-helix transmembrane proteins"/>
    <property type="match status" value="1"/>
</dbReference>
<dbReference type="InterPro" id="IPR000203">
    <property type="entry name" value="GPS"/>
</dbReference>
<evidence type="ECO:0000256" key="2">
    <source>
        <dbReference type="ARBA" id="ARBA00022692"/>
    </source>
</evidence>
<reference evidence="11" key="2">
    <citation type="submission" date="2023-03" db="EMBL/GenBank/DDBJ databases">
        <authorList>
            <consortium name="Wellcome Sanger Institute Data Sharing"/>
        </authorList>
    </citation>
    <scope>NUCLEOTIDE SEQUENCE [LARGE SCALE GENOMIC DNA]</scope>
</reference>
<keyword evidence="3 6" id="KW-1133">Transmembrane helix</keyword>
<feature type="domain" description="G-protein coupled receptors family 2 profile 2" evidence="9">
    <location>
        <begin position="248"/>
        <end position="440"/>
    </location>
</feature>
<evidence type="ECO:0000256" key="6">
    <source>
        <dbReference type="SAM" id="Phobius"/>
    </source>
</evidence>
<organism evidence="10 11">
    <name type="scientific">Astatotilapia calliptera</name>
    <name type="common">Eastern happy</name>
    <name type="synonym">Chromis callipterus</name>
    <dbReference type="NCBI Taxonomy" id="8154"/>
    <lineage>
        <taxon>Eukaryota</taxon>
        <taxon>Metazoa</taxon>
        <taxon>Chordata</taxon>
        <taxon>Craniata</taxon>
        <taxon>Vertebrata</taxon>
        <taxon>Euteleostomi</taxon>
        <taxon>Actinopterygii</taxon>
        <taxon>Neopterygii</taxon>
        <taxon>Teleostei</taxon>
        <taxon>Neoteleostei</taxon>
        <taxon>Acanthomorphata</taxon>
        <taxon>Ovalentaria</taxon>
        <taxon>Cichlomorphae</taxon>
        <taxon>Cichliformes</taxon>
        <taxon>Cichlidae</taxon>
        <taxon>African cichlids</taxon>
        <taxon>Pseudocrenilabrinae</taxon>
        <taxon>Haplochromini</taxon>
        <taxon>Astatotilapia</taxon>
    </lineage>
</organism>
<keyword evidence="7" id="KW-0732">Signal</keyword>
<evidence type="ECO:0008006" key="12">
    <source>
        <dbReference type="Google" id="ProtNLM"/>
    </source>
</evidence>
<feature type="transmembrane region" description="Helical" evidence="6">
    <location>
        <begin position="403"/>
        <end position="426"/>
    </location>
</feature>
<dbReference type="PANTHER" id="PTHR12011:SF326">
    <property type="entry name" value="ADHESION G-PROTEIN COUPLED RECEPTOR G5"/>
    <property type="match status" value="1"/>
</dbReference>
<dbReference type="Proteomes" id="UP000265100">
    <property type="component" value="Chromosome 1"/>
</dbReference>
<dbReference type="InterPro" id="IPR057244">
    <property type="entry name" value="GAIN_B"/>
</dbReference>
<dbReference type="Pfam" id="PF01825">
    <property type="entry name" value="GPS"/>
    <property type="match status" value="1"/>
</dbReference>
<dbReference type="Pfam" id="PF00002">
    <property type="entry name" value="7tm_2"/>
    <property type="match status" value="1"/>
</dbReference>
<dbReference type="InterPro" id="IPR000832">
    <property type="entry name" value="GPCR_2_secretin-like"/>
</dbReference>
<feature type="transmembrane region" description="Helical" evidence="6">
    <location>
        <begin position="313"/>
        <end position="334"/>
    </location>
</feature>
<dbReference type="AlphaFoldDB" id="A0AAX7SVU4"/>
<evidence type="ECO:0000313" key="10">
    <source>
        <dbReference type="Ensembl" id="ENSACLP00000048577.1"/>
    </source>
</evidence>
<evidence type="ECO:0000256" key="5">
    <source>
        <dbReference type="ARBA" id="ARBA00023157"/>
    </source>
</evidence>
<reference evidence="10 11" key="1">
    <citation type="submission" date="2018-05" db="EMBL/GenBank/DDBJ databases">
        <authorList>
            <person name="Datahose"/>
        </authorList>
    </citation>
    <scope>NUCLEOTIDE SEQUENCE</scope>
</reference>
<dbReference type="InterPro" id="IPR017981">
    <property type="entry name" value="GPCR_2-like_7TM"/>
</dbReference>
<keyword evidence="4 6" id="KW-0472">Membrane</keyword>
<feature type="domain" description="GAIN-B" evidence="8">
    <location>
        <begin position="91"/>
        <end position="235"/>
    </location>
</feature>
<evidence type="ECO:0000259" key="9">
    <source>
        <dbReference type="PROSITE" id="PS50261"/>
    </source>
</evidence>
<evidence type="ECO:0000256" key="7">
    <source>
        <dbReference type="SAM" id="SignalP"/>
    </source>
</evidence>
<accession>A0AAX7SVU4</accession>
<dbReference type="PANTHER" id="PTHR12011">
    <property type="entry name" value="ADHESION G-PROTEIN COUPLED RECEPTOR"/>
    <property type="match status" value="1"/>
</dbReference>
<evidence type="ECO:0000256" key="4">
    <source>
        <dbReference type="ARBA" id="ARBA00023136"/>
    </source>
</evidence>
<keyword evidence="5" id="KW-1015">Disulfide bond</keyword>